<dbReference type="InterPro" id="IPR003805">
    <property type="entry name" value="CobS"/>
</dbReference>
<feature type="transmembrane region" description="Helical" evidence="19">
    <location>
        <begin position="31"/>
        <end position="56"/>
    </location>
</feature>
<dbReference type="GO" id="GO:0009236">
    <property type="term" value="P:cobalamin biosynthetic process"/>
    <property type="evidence" value="ECO:0007669"/>
    <property type="project" value="UniProtKB-UniRule"/>
</dbReference>
<keyword evidence="9 19" id="KW-0808">Transferase</keyword>
<protein>
    <recommendedName>
        <fullName evidence="6 19">Adenosylcobinamide-GDP ribazoletransferase</fullName>
        <ecNumber evidence="5 19">2.7.8.26</ecNumber>
    </recommendedName>
    <alternativeName>
        <fullName evidence="16 19">Cobalamin synthase</fullName>
    </alternativeName>
    <alternativeName>
        <fullName evidence="15 19">Cobalamin-5'-phosphate synthase</fullName>
    </alternativeName>
</protein>
<evidence type="ECO:0000256" key="19">
    <source>
        <dbReference type="HAMAP-Rule" id="MF_00719"/>
    </source>
</evidence>
<dbReference type="EMBL" id="CP158367">
    <property type="protein sequence ID" value="XBX74066.1"/>
    <property type="molecule type" value="Genomic_DNA"/>
</dbReference>
<evidence type="ECO:0000256" key="5">
    <source>
        <dbReference type="ARBA" id="ARBA00013200"/>
    </source>
</evidence>
<evidence type="ECO:0000256" key="4">
    <source>
        <dbReference type="ARBA" id="ARBA00010561"/>
    </source>
</evidence>
<comment type="subcellular location">
    <subcellularLocation>
        <location evidence="2 19">Cell membrane</location>
        <topology evidence="2 19">Multi-pass membrane protein</topology>
    </subcellularLocation>
</comment>
<reference evidence="20" key="2">
    <citation type="submission" date="2024-06" db="EMBL/GenBank/DDBJ databases">
        <authorList>
            <person name="Petrova K.O."/>
            <person name="Toshchakov S.V."/>
            <person name="Boltjanskaja Y.V."/>
            <person name="Kevbrin V."/>
        </authorList>
    </citation>
    <scope>NUCLEOTIDE SEQUENCE</scope>
    <source>
        <strain evidence="20">Z-910T</strain>
    </source>
</reference>
<evidence type="ECO:0000256" key="8">
    <source>
        <dbReference type="ARBA" id="ARBA00022573"/>
    </source>
</evidence>
<evidence type="ECO:0000256" key="11">
    <source>
        <dbReference type="ARBA" id="ARBA00022842"/>
    </source>
</evidence>
<comment type="pathway">
    <text evidence="3 19">Cofactor biosynthesis; adenosylcobalamin biosynthesis; adenosylcobalamin from cob(II)yrinate a,c-diamide: step 7/7.</text>
</comment>
<comment type="function">
    <text evidence="14 19">Joins adenosylcobinamide-GDP and alpha-ribazole to generate adenosylcobalamin (Ado-cobalamin). Also synthesizes adenosylcobalamin 5'-phosphate from adenosylcobinamide-GDP and alpha-ribazole 5'-phosphate.</text>
</comment>
<dbReference type="NCBIfam" id="TIGR00317">
    <property type="entry name" value="cobS"/>
    <property type="match status" value="1"/>
</dbReference>
<keyword evidence="8 19" id="KW-0169">Cobalamin biosynthesis</keyword>
<evidence type="ECO:0000256" key="2">
    <source>
        <dbReference type="ARBA" id="ARBA00004651"/>
    </source>
</evidence>
<dbReference type="EC" id="2.7.8.26" evidence="5 19"/>
<evidence type="ECO:0000256" key="3">
    <source>
        <dbReference type="ARBA" id="ARBA00004663"/>
    </source>
</evidence>
<proteinExistence type="inferred from homology"/>
<comment type="cofactor">
    <cofactor evidence="1 19">
        <name>Mg(2+)</name>
        <dbReference type="ChEBI" id="CHEBI:18420"/>
    </cofactor>
</comment>
<dbReference type="RefSeq" id="WP_350342824.1">
    <property type="nucleotide sequence ID" value="NZ_CP158367.1"/>
</dbReference>
<comment type="similarity">
    <text evidence="4 19">Belongs to the CobS family.</text>
</comment>
<evidence type="ECO:0000256" key="17">
    <source>
        <dbReference type="ARBA" id="ARBA00048623"/>
    </source>
</evidence>
<keyword evidence="13 19" id="KW-0472">Membrane</keyword>
<evidence type="ECO:0000313" key="20">
    <source>
        <dbReference type="EMBL" id="XBX74066.1"/>
    </source>
</evidence>
<evidence type="ECO:0000256" key="1">
    <source>
        <dbReference type="ARBA" id="ARBA00001946"/>
    </source>
</evidence>
<evidence type="ECO:0000256" key="7">
    <source>
        <dbReference type="ARBA" id="ARBA00022475"/>
    </source>
</evidence>
<sequence>MKKLIIMLQFLTRIPINLELKVENQDFSKGVIYFPLVGLIIGAINGLVFVMSSIIFEGLIPLIFVLLSNTLITGGLHLDGVADTSDAIYSARKKERMLEIMKDSRVGTNGVLALFFVLFFKLAFYDAIDSSILLPIIMVTPMIGRTSIGVTLYKGKCARKGESLGSLFVGKTTFAQTAVMIFYSSIICFIFLEYAGLFSFIFSLFLALILKVYFSNKIGGLSGDILGAVNEVVELFFLAIFLMFGILGGL</sequence>
<name>A0AAU7VJQ3_9FIRM</name>
<dbReference type="HAMAP" id="MF_00719">
    <property type="entry name" value="CobS"/>
    <property type="match status" value="1"/>
</dbReference>
<dbReference type="GO" id="GO:0005886">
    <property type="term" value="C:plasma membrane"/>
    <property type="evidence" value="ECO:0007669"/>
    <property type="project" value="UniProtKB-SubCell"/>
</dbReference>
<dbReference type="PANTHER" id="PTHR34148">
    <property type="entry name" value="ADENOSYLCOBINAMIDE-GDP RIBAZOLETRANSFERASE"/>
    <property type="match status" value="1"/>
</dbReference>
<keyword evidence="12 19" id="KW-1133">Transmembrane helix</keyword>
<dbReference type="Pfam" id="PF02654">
    <property type="entry name" value="CobS"/>
    <property type="match status" value="1"/>
</dbReference>
<feature type="transmembrane region" description="Helical" evidence="19">
    <location>
        <begin position="226"/>
        <end position="247"/>
    </location>
</feature>
<evidence type="ECO:0000256" key="18">
    <source>
        <dbReference type="ARBA" id="ARBA00049504"/>
    </source>
</evidence>
<gene>
    <name evidence="19 20" type="primary">cobS</name>
    <name evidence="20" type="ORF">PRVXT_002086</name>
</gene>
<comment type="catalytic activity">
    <reaction evidence="18 19">
        <text>alpha-ribazole 5'-phosphate + adenosylcob(III)inamide-GDP = adenosylcob(III)alamin 5'-phosphate + GMP + H(+)</text>
        <dbReference type="Rhea" id="RHEA:23560"/>
        <dbReference type="ChEBI" id="CHEBI:15378"/>
        <dbReference type="ChEBI" id="CHEBI:57918"/>
        <dbReference type="ChEBI" id="CHEBI:58115"/>
        <dbReference type="ChEBI" id="CHEBI:60487"/>
        <dbReference type="ChEBI" id="CHEBI:60493"/>
        <dbReference type="EC" id="2.7.8.26"/>
    </reaction>
</comment>
<dbReference type="GO" id="GO:0008818">
    <property type="term" value="F:cobalamin 5'-phosphate synthase activity"/>
    <property type="evidence" value="ECO:0007669"/>
    <property type="project" value="UniProtKB-UniRule"/>
</dbReference>
<dbReference type="AlphaFoldDB" id="A0AAU7VJQ3"/>
<evidence type="ECO:0000256" key="16">
    <source>
        <dbReference type="ARBA" id="ARBA00032853"/>
    </source>
</evidence>
<keyword evidence="7 19" id="KW-1003">Cell membrane</keyword>
<evidence type="ECO:0000256" key="13">
    <source>
        <dbReference type="ARBA" id="ARBA00023136"/>
    </source>
</evidence>
<feature type="transmembrane region" description="Helical" evidence="19">
    <location>
        <begin position="62"/>
        <end position="85"/>
    </location>
</feature>
<feature type="transmembrane region" description="Helical" evidence="19">
    <location>
        <begin position="198"/>
        <end position="214"/>
    </location>
</feature>
<accession>A0AAU7VJQ3</accession>
<evidence type="ECO:0000256" key="9">
    <source>
        <dbReference type="ARBA" id="ARBA00022679"/>
    </source>
</evidence>
<evidence type="ECO:0000256" key="14">
    <source>
        <dbReference type="ARBA" id="ARBA00025228"/>
    </source>
</evidence>
<evidence type="ECO:0000256" key="12">
    <source>
        <dbReference type="ARBA" id="ARBA00022989"/>
    </source>
</evidence>
<evidence type="ECO:0000256" key="15">
    <source>
        <dbReference type="ARBA" id="ARBA00032605"/>
    </source>
</evidence>
<evidence type="ECO:0000256" key="10">
    <source>
        <dbReference type="ARBA" id="ARBA00022692"/>
    </source>
</evidence>
<feature type="transmembrane region" description="Helical" evidence="19">
    <location>
        <begin position="106"/>
        <end position="125"/>
    </location>
</feature>
<keyword evidence="11 19" id="KW-0460">Magnesium</keyword>
<feature type="transmembrane region" description="Helical" evidence="19">
    <location>
        <begin position="131"/>
        <end position="153"/>
    </location>
</feature>
<organism evidence="20">
    <name type="scientific">Proteinivorax tanatarense</name>
    <dbReference type="NCBI Taxonomy" id="1260629"/>
    <lineage>
        <taxon>Bacteria</taxon>
        <taxon>Bacillati</taxon>
        <taxon>Bacillota</taxon>
        <taxon>Clostridia</taxon>
        <taxon>Eubacteriales</taxon>
        <taxon>Proteinivoracaceae</taxon>
        <taxon>Proteinivorax</taxon>
    </lineage>
</organism>
<reference evidence="20" key="1">
    <citation type="journal article" date="2013" name="Extremophiles">
        <title>Proteinivorax tanatarense gen. nov., sp. nov., an anaerobic, haloalkaliphilic, proteolytic bacterium isolated from a decaying algal bloom, and proposal of Proteinivoraceae fam. nov.</title>
        <authorList>
            <person name="Kevbrin V."/>
            <person name="Boltyanskaya Y."/>
            <person name="Zhilina T."/>
            <person name="Kolganova T."/>
            <person name="Lavrentjeva E."/>
            <person name="Kuznetsov B."/>
        </authorList>
    </citation>
    <scope>NUCLEOTIDE SEQUENCE</scope>
    <source>
        <strain evidence="20">Z-910T</strain>
    </source>
</reference>
<evidence type="ECO:0000256" key="6">
    <source>
        <dbReference type="ARBA" id="ARBA00015850"/>
    </source>
</evidence>
<keyword evidence="10 19" id="KW-0812">Transmembrane</keyword>
<comment type="catalytic activity">
    <reaction evidence="17 19">
        <text>alpha-ribazole + adenosylcob(III)inamide-GDP = adenosylcob(III)alamin + GMP + H(+)</text>
        <dbReference type="Rhea" id="RHEA:16049"/>
        <dbReference type="ChEBI" id="CHEBI:10329"/>
        <dbReference type="ChEBI" id="CHEBI:15378"/>
        <dbReference type="ChEBI" id="CHEBI:18408"/>
        <dbReference type="ChEBI" id="CHEBI:58115"/>
        <dbReference type="ChEBI" id="CHEBI:60487"/>
        <dbReference type="EC" id="2.7.8.26"/>
    </reaction>
</comment>
<dbReference type="PANTHER" id="PTHR34148:SF1">
    <property type="entry name" value="ADENOSYLCOBINAMIDE-GDP RIBAZOLETRANSFERASE"/>
    <property type="match status" value="1"/>
</dbReference>
<dbReference type="GO" id="GO:0051073">
    <property type="term" value="F:adenosylcobinamide-GDP ribazoletransferase activity"/>
    <property type="evidence" value="ECO:0007669"/>
    <property type="project" value="UniProtKB-UniRule"/>
</dbReference>